<keyword evidence="7" id="KW-0162">Chylomicron</keyword>
<accession>A0A4D9E199</accession>
<evidence type="ECO:0000256" key="1">
    <source>
        <dbReference type="ARBA" id="ARBA00004412"/>
    </source>
</evidence>
<dbReference type="STRING" id="55544.A0A4D9E199"/>
<evidence type="ECO:0000256" key="18">
    <source>
        <dbReference type="ARBA" id="ARBA00046669"/>
    </source>
</evidence>
<evidence type="ECO:0000256" key="11">
    <source>
        <dbReference type="ARBA" id="ARBA00022753"/>
    </source>
</evidence>
<dbReference type="GO" id="GO:0033700">
    <property type="term" value="P:phospholipid efflux"/>
    <property type="evidence" value="ECO:0007669"/>
    <property type="project" value="TreeGrafter"/>
</dbReference>
<dbReference type="GO" id="GO:0042157">
    <property type="term" value="P:lipoprotein metabolic process"/>
    <property type="evidence" value="ECO:0007669"/>
    <property type="project" value="InterPro"/>
</dbReference>
<dbReference type="GO" id="GO:0008203">
    <property type="term" value="P:cholesterol metabolic process"/>
    <property type="evidence" value="ECO:0007669"/>
    <property type="project" value="TreeGrafter"/>
</dbReference>
<evidence type="ECO:0000256" key="16">
    <source>
        <dbReference type="ARBA" id="ARBA00042594"/>
    </source>
</evidence>
<evidence type="ECO:0000256" key="6">
    <source>
        <dbReference type="ARBA" id="ARBA00022448"/>
    </source>
</evidence>
<dbReference type="GO" id="GO:0055090">
    <property type="term" value="P:acylglycerol homeostasis"/>
    <property type="evidence" value="ECO:0007669"/>
    <property type="project" value="TreeGrafter"/>
</dbReference>
<evidence type="ECO:0000256" key="8">
    <source>
        <dbReference type="ARBA" id="ARBA00022525"/>
    </source>
</evidence>
<keyword evidence="8" id="KW-0964">Secreted</keyword>
<evidence type="ECO:0000256" key="17">
    <source>
        <dbReference type="ARBA" id="ARBA00046248"/>
    </source>
</evidence>
<evidence type="ECO:0000256" key="9">
    <source>
        <dbReference type="ARBA" id="ARBA00022553"/>
    </source>
</evidence>
<dbReference type="GO" id="GO:0033344">
    <property type="term" value="P:cholesterol efflux"/>
    <property type="evidence" value="ECO:0007669"/>
    <property type="project" value="TreeGrafter"/>
</dbReference>
<dbReference type="OrthoDB" id="9886755at2759"/>
<evidence type="ECO:0000256" key="5">
    <source>
        <dbReference type="ARBA" id="ARBA00008788"/>
    </source>
</evidence>
<keyword evidence="14" id="KW-0850">VLDL</keyword>
<keyword evidence="10" id="KW-0732">Signal</keyword>
<evidence type="ECO:0000256" key="3">
    <source>
        <dbReference type="ARBA" id="ARBA00004603"/>
    </source>
</evidence>
<dbReference type="GO" id="GO:0120020">
    <property type="term" value="F:cholesterol transfer activity"/>
    <property type="evidence" value="ECO:0007669"/>
    <property type="project" value="TreeGrafter"/>
</dbReference>
<dbReference type="PANTHER" id="PTHR18976">
    <property type="entry name" value="APOLIPOPROTEIN"/>
    <property type="match status" value="1"/>
</dbReference>
<dbReference type="Gene3D" id="1.20.120.20">
    <property type="entry name" value="Apolipoprotein"/>
    <property type="match status" value="2"/>
</dbReference>
<dbReference type="SUPFAM" id="SSF58113">
    <property type="entry name" value="Apolipoprotein A-I"/>
    <property type="match status" value="1"/>
</dbReference>
<evidence type="ECO:0000256" key="12">
    <source>
        <dbReference type="ARBA" id="ARBA00023034"/>
    </source>
</evidence>
<reference evidence="19 20" key="2">
    <citation type="submission" date="2019-04" db="EMBL/GenBank/DDBJ databases">
        <title>The genome sequence of big-headed turtle.</title>
        <authorList>
            <person name="Gong S."/>
        </authorList>
    </citation>
    <scope>NUCLEOTIDE SEQUENCE [LARGE SCALE GENOMIC DNA]</scope>
    <source>
        <strain evidence="19">DO16091913</strain>
        <tissue evidence="19">Muscle</tissue>
    </source>
</reference>
<evidence type="ECO:0000313" key="20">
    <source>
        <dbReference type="Proteomes" id="UP000297703"/>
    </source>
</evidence>
<evidence type="ECO:0000256" key="7">
    <source>
        <dbReference type="ARBA" id="ARBA00022513"/>
    </source>
</evidence>
<sequence length="378" mass="44234">MPPPCYQPHALPPRLSRGQSVKCSCSTHAGAQAERARNGFWDYLSQLTHDKDSMAHTQSMKLDQEIKKVKEHIQEGVNYMGNLLEKLAPLNRGLQPRFYQDSDSLRRLIRKELEGLRVKLSPYVDEVHQKISKNLEVLRFQLTPFTQELLDQVMLKARELQQHLTPTRDMKAQFLEGVDEVQRFVSQYANKIAFHTDQVKEVFHPYAARLVTEIHRNMEELHRNVIPHTKVSPEKLNQYIQELSEKLTQNARDLHQKIQRNLNHLKEQLRLYPSGLREHIAGTTVDPNWAVDSYMEGLAQEVQQRIEEFRRDTFLEIDDFTRTIDHETEEMKFKLSPLSSYSEEFQDSSAPLEDLHVRLDSLWKDISQSLNEKSSDLQ</sequence>
<dbReference type="AlphaFoldDB" id="A0A4D9E199"/>
<gene>
    <name evidence="19" type="ORF">DR999_PMT15735</name>
</gene>
<evidence type="ECO:0000256" key="4">
    <source>
        <dbReference type="ARBA" id="ARBA00004613"/>
    </source>
</evidence>
<comment type="subunit">
    <text evidence="18">Interacts with GPIHBP1. Interacts with SORL1; this interaction leads to APOA5 internalization and sorting either to lysosomes and degradation, or to the trans-Golgi network.</text>
</comment>
<dbReference type="GO" id="GO:0005770">
    <property type="term" value="C:late endosome"/>
    <property type="evidence" value="ECO:0007669"/>
    <property type="project" value="UniProtKB-SubCell"/>
</dbReference>
<proteinExistence type="inferred from homology"/>
<dbReference type="GO" id="GO:0034364">
    <property type="term" value="C:high-density lipoprotein particle"/>
    <property type="evidence" value="ECO:0007669"/>
    <property type="project" value="TreeGrafter"/>
</dbReference>
<dbReference type="GO" id="GO:0034361">
    <property type="term" value="C:very-low-density lipoprotein particle"/>
    <property type="evidence" value="ECO:0007669"/>
    <property type="project" value="UniProtKB-KW"/>
</dbReference>
<reference evidence="19 20" key="1">
    <citation type="submission" date="2019-04" db="EMBL/GenBank/DDBJ databases">
        <title>Draft genome of the big-headed turtle Platysternon megacephalum.</title>
        <authorList>
            <person name="Gong S."/>
        </authorList>
    </citation>
    <scope>NUCLEOTIDE SEQUENCE [LARGE SCALE GENOMIC DNA]</scope>
    <source>
        <strain evidence="19">DO16091913</strain>
        <tissue evidence="19">Muscle</tissue>
    </source>
</reference>
<dbReference type="Pfam" id="PF01442">
    <property type="entry name" value="Apolipoprotein"/>
    <property type="match status" value="2"/>
</dbReference>
<evidence type="ECO:0000313" key="19">
    <source>
        <dbReference type="EMBL" id="TFK01972.1"/>
    </source>
</evidence>
<comment type="subcellular location">
    <subcellularLocation>
        <location evidence="1">Early endosome</location>
    </subcellularLocation>
    <subcellularLocation>
        <location evidence="2">Golgi apparatus</location>
        <location evidence="2">trans-Golgi network</location>
    </subcellularLocation>
    <subcellularLocation>
        <location evidence="3">Late endosome</location>
    </subcellularLocation>
    <subcellularLocation>
        <location evidence="4">Secreted</location>
    </subcellularLocation>
</comment>
<comment type="caution">
    <text evidence="19">The sequence shown here is derived from an EMBL/GenBank/DDBJ whole genome shotgun (WGS) entry which is preliminary data.</text>
</comment>
<name>A0A4D9E199_9SAUR</name>
<dbReference type="GO" id="GO:1903561">
    <property type="term" value="C:extracellular vesicle"/>
    <property type="evidence" value="ECO:0007669"/>
    <property type="project" value="TreeGrafter"/>
</dbReference>
<dbReference type="Proteomes" id="UP000297703">
    <property type="component" value="Unassembled WGS sequence"/>
</dbReference>
<keyword evidence="6" id="KW-0813">Transport</keyword>
<dbReference type="GO" id="GO:0060228">
    <property type="term" value="F:phosphatidylcholine-sterol O-acyltransferase activator activity"/>
    <property type="evidence" value="ECO:0007669"/>
    <property type="project" value="TreeGrafter"/>
</dbReference>
<protein>
    <recommendedName>
        <fullName evidence="15">Apolipoprotein A-V</fullName>
    </recommendedName>
    <alternativeName>
        <fullName evidence="16">Apolipoprotein A5</fullName>
    </alternativeName>
</protein>
<evidence type="ECO:0000256" key="14">
    <source>
        <dbReference type="ARBA" id="ARBA00023313"/>
    </source>
</evidence>
<evidence type="ECO:0000256" key="2">
    <source>
        <dbReference type="ARBA" id="ARBA00004601"/>
    </source>
</evidence>
<comment type="function">
    <text evidence="17">Minor apolipoprotein mainly associated with HDL and to a lesser extent with VLDL. May also be associated with chylomicrons. Important determinant of plasma triglyceride (TG) levels by both being a potent stimulator of apo-CII lipoprotein lipase (LPL) TG hydrolysis and an inhibitor of the hepatic VLDL-TG production rate (without affecting the VLDL-apoB production rate). Activates poorly lecithin:cholesterol acyltransferase (LCAT) and does not enhance efflux of cholesterol from macrophages. Binds heparin.</text>
</comment>
<keyword evidence="13" id="KW-0445">Lipid transport</keyword>
<dbReference type="GO" id="GO:0005543">
    <property type="term" value="F:phospholipid binding"/>
    <property type="evidence" value="ECO:0007669"/>
    <property type="project" value="TreeGrafter"/>
</dbReference>
<evidence type="ECO:0000256" key="13">
    <source>
        <dbReference type="ARBA" id="ARBA00023055"/>
    </source>
</evidence>
<dbReference type="InterPro" id="IPR050163">
    <property type="entry name" value="Apolipoprotein_A1/A4/E"/>
</dbReference>
<keyword evidence="12" id="KW-0333">Golgi apparatus</keyword>
<dbReference type="EMBL" id="QXTE01000203">
    <property type="protein sequence ID" value="TFK01972.1"/>
    <property type="molecule type" value="Genomic_DNA"/>
</dbReference>
<dbReference type="GO" id="GO:0005794">
    <property type="term" value="C:Golgi apparatus"/>
    <property type="evidence" value="ECO:0007669"/>
    <property type="project" value="UniProtKB-SubCell"/>
</dbReference>
<comment type="similarity">
    <text evidence="5">Belongs to the apolipoprotein A1/A4/E family.</text>
</comment>
<evidence type="ECO:0000256" key="15">
    <source>
        <dbReference type="ARBA" id="ARBA00040758"/>
    </source>
</evidence>
<dbReference type="GO" id="GO:0005769">
    <property type="term" value="C:early endosome"/>
    <property type="evidence" value="ECO:0007669"/>
    <property type="project" value="UniProtKB-SubCell"/>
</dbReference>
<dbReference type="InterPro" id="IPR000074">
    <property type="entry name" value="ApoA_E"/>
</dbReference>
<keyword evidence="9" id="KW-0597">Phosphoprotein</keyword>
<dbReference type="PANTHER" id="PTHR18976:SF13">
    <property type="entry name" value="APOLIPOPROTEIN A-V"/>
    <property type="match status" value="1"/>
</dbReference>
<organism evidence="19 20">
    <name type="scientific">Platysternon megacephalum</name>
    <name type="common">big-headed turtle</name>
    <dbReference type="NCBI Taxonomy" id="55544"/>
    <lineage>
        <taxon>Eukaryota</taxon>
        <taxon>Metazoa</taxon>
        <taxon>Chordata</taxon>
        <taxon>Craniata</taxon>
        <taxon>Vertebrata</taxon>
        <taxon>Euteleostomi</taxon>
        <taxon>Archelosauria</taxon>
        <taxon>Testudinata</taxon>
        <taxon>Testudines</taxon>
        <taxon>Cryptodira</taxon>
        <taxon>Durocryptodira</taxon>
        <taxon>Testudinoidea</taxon>
        <taxon>Platysternidae</taxon>
        <taxon>Platysternon</taxon>
    </lineage>
</organism>
<evidence type="ECO:0000256" key="10">
    <source>
        <dbReference type="ARBA" id="ARBA00022729"/>
    </source>
</evidence>
<keyword evidence="20" id="KW-1185">Reference proteome</keyword>
<dbReference type="GO" id="GO:0042627">
    <property type="term" value="C:chylomicron"/>
    <property type="evidence" value="ECO:0007669"/>
    <property type="project" value="UniProtKB-KW"/>
</dbReference>
<keyword evidence="11" id="KW-0967">Endosome</keyword>